<dbReference type="Proteomes" id="UP000184144">
    <property type="component" value="Unassembled WGS sequence"/>
</dbReference>
<protein>
    <submittedName>
        <fullName evidence="2">Methyltransferase domain-containing protein</fullName>
    </submittedName>
</protein>
<organism evidence="2 3">
    <name type="scientific">Litoreibacter ascidiaceicola</name>
    <dbReference type="NCBI Taxonomy" id="1486859"/>
    <lineage>
        <taxon>Bacteria</taxon>
        <taxon>Pseudomonadati</taxon>
        <taxon>Pseudomonadota</taxon>
        <taxon>Alphaproteobacteria</taxon>
        <taxon>Rhodobacterales</taxon>
        <taxon>Roseobacteraceae</taxon>
        <taxon>Litoreibacter</taxon>
    </lineage>
</organism>
<proteinExistence type="predicted"/>
<dbReference type="OrthoDB" id="9787738at2"/>
<name>A0A1M5DUM1_9RHOB</name>
<dbReference type="InterPro" id="IPR013216">
    <property type="entry name" value="Methyltransf_11"/>
</dbReference>
<gene>
    <name evidence="2" type="ORF">SAMN05444273_11030</name>
</gene>
<dbReference type="GO" id="GO:0008757">
    <property type="term" value="F:S-adenosylmethionine-dependent methyltransferase activity"/>
    <property type="evidence" value="ECO:0007669"/>
    <property type="project" value="InterPro"/>
</dbReference>
<feature type="domain" description="Methyltransferase type 11" evidence="1">
    <location>
        <begin position="153"/>
        <end position="202"/>
    </location>
</feature>
<dbReference type="CDD" id="cd02440">
    <property type="entry name" value="AdoMet_MTases"/>
    <property type="match status" value="1"/>
</dbReference>
<dbReference type="STRING" id="1486859.SAMN05444273_11030"/>
<evidence type="ECO:0000313" key="2">
    <source>
        <dbReference type="EMBL" id="SHF70512.1"/>
    </source>
</evidence>
<keyword evidence="2" id="KW-0489">Methyltransferase</keyword>
<accession>A0A1M5DUM1</accession>
<dbReference type="Gene3D" id="3.40.50.150">
    <property type="entry name" value="Vaccinia Virus protein VP39"/>
    <property type="match status" value="1"/>
</dbReference>
<dbReference type="SUPFAM" id="SSF53335">
    <property type="entry name" value="S-adenosyl-L-methionine-dependent methyltransferases"/>
    <property type="match status" value="1"/>
</dbReference>
<dbReference type="AlphaFoldDB" id="A0A1M5DUM1"/>
<sequence length="308" mass="34732">MGNFWHRVRRRLGLKPKSKALDLYRSNRRQFDAFQPLLAFHEKHFAEHREAEAALSRKGGEVSIYHSGSNSPAQVKVATSAKFLDMFNFRESFVDPTGLNARQRQLLLAVQSRISARGETAALFEYNTPLHNEFRNSGLKVTASHYVDREDDPHREDMQKLSYADAAFDFAIHCDVLEHVPDQKAALAECYRILKPGGKLVFTAPVFPMEHSVLRAELGDDGTLIRHHPDEIHGDNLTDGVLTFHNFGWDLVETLRIIGFEPAKLEVCVSDDLGLYSTNCPLWTSLDPLEPGNMLPLVVVGEKCSAKH</sequence>
<keyword evidence="2" id="KW-0808">Transferase</keyword>
<reference evidence="3" key="1">
    <citation type="submission" date="2016-11" db="EMBL/GenBank/DDBJ databases">
        <authorList>
            <person name="Varghese N."/>
            <person name="Submissions S."/>
        </authorList>
    </citation>
    <scope>NUCLEOTIDE SEQUENCE [LARGE SCALE GENOMIC DNA]</scope>
    <source>
        <strain evidence="3">DSM 100566</strain>
    </source>
</reference>
<keyword evidence="3" id="KW-1185">Reference proteome</keyword>
<dbReference type="EMBL" id="FQUV01000010">
    <property type="protein sequence ID" value="SHF70512.1"/>
    <property type="molecule type" value="Genomic_DNA"/>
</dbReference>
<evidence type="ECO:0000313" key="3">
    <source>
        <dbReference type="Proteomes" id="UP000184144"/>
    </source>
</evidence>
<dbReference type="InterPro" id="IPR029063">
    <property type="entry name" value="SAM-dependent_MTases_sf"/>
</dbReference>
<dbReference type="Pfam" id="PF08241">
    <property type="entry name" value="Methyltransf_11"/>
    <property type="match status" value="1"/>
</dbReference>
<dbReference type="GO" id="GO:0032259">
    <property type="term" value="P:methylation"/>
    <property type="evidence" value="ECO:0007669"/>
    <property type="project" value="UniProtKB-KW"/>
</dbReference>
<evidence type="ECO:0000259" key="1">
    <source>
        <dbReference type="Pfam" id="PF08241"/>
    </source>
</evidence>